<accession>A0AAN6LP72</accession>
<dbReference type="Proteomes" id="UP001280581">
    <property type="component" value="Unassembled WGS sequence"/>
</dbReference>
<protein>
    <recommendedName>
        <fullName evidence="2">DUF7730 domain-containing protein</fullName>
    </recommendedName>
</protein>
<evidence type="ECO:0000313" key="4">
    <source>
        <dbReference type="Proteomes" id="UP001280581"/>
    </source>
</evidence>
<evidence type="ECO:0000256" key="1">
    <source>
        <dbReference type="SAM" id="MobiDB-lite"/>
    </source>
</evidence>
<gene>
    <name evidence="3" type="ORF">GRF29_216g506477</name>
</gene>
<evidence type="ECO:0000259" key="2">
    <source>
        <dbReference type="Pfam" id="PF24864"/>
    </source>
</evidence>
<feature type="compositionally biased region" description="Acidic residues" evidence="1">
    <location>
        <begin position="311"/>
        <end position="321"/>
    </location>
</feature>
<dbReference type="InterPro" id="IPR056632">
    <property type="entry name" value="DUF7730"/>
</dbReference>
<feature type="region of interest" description="Disordered" evidence="1">
    <location>
        <begin position="309"/>
        <end position="328"/>
    </location>
</feature>
<feature type="domain" description="DUF7730" evidence="2">
    <location>
        <begin position="56"/>
        <end position="230"/>
    </location>
</feature>
<keyword evidence="4" id="KW-1185">Reference proteome</keyword>
<organism evidence="3 4">
    <name type="scientific">Pseudopithomyces chartarum</name>
    <dbReference type="NCBI Taxonomy" id="1892770"/>
    <lineage>
        <taxon>Eukaryota</taxon>
        <taxon>Fungi</taxon>
        <taxon>Dikarya</taxon>
        <taxon>Ascomycota</taxon>
        <taxon>Pezizomycotina</taxon>
        <taxon>Dothideomycetes</taxon>
        <taxon>Pleosporomycetidae</taxon>
        <taxon>Pleosporales</taxon>
        <taxon>Massarineae</taxon>
        <taxon>Didymosphaeriaceae</taxon>
        <taxon>Pseudopithomyces</taxon>
    </lineage>
</organism>
<evidence type="ECO:0000313" key="3">
    <source>
        <dbReference type="EMBL" id="KAK3197540.1"/>
    </source>
</evidence>
<name>A0AAN6LP72_9PLEO</name>
<dbReference type="Pfam" id="PF24864">
    <property type="entry name" value="DUF7730"/>
    <property type="match status" value="1"/>
</dbReference>
<dbReference type="PANTHER" id="PTHR38790">
    <property type="entry name" value="2EXR DOMAIN-CONTAINING PROTEIN-RELATED"/>
    <property type="match status" value="1"/>
</dbReference>
<reference evidence="3 4" key="1">
    <citation type="submission" date="2021-02" db="EMBL/GenBank/DDBJ databases">
        <title>Genome assembly of Pseudopithomyces chartarum.</title>
        <authorList>
            <person name="Jauregui R."/>
            <person name="Singh J."/>
            <person name="Voisey C."/>
        </authorList>
    </citation>
    <scope>NUCLEOTIDE SEQUENCE [LARGE SCALE GENOMIC DNA]</scope>
    <source>
        <strain evidence="3 4">AGR01</strain>
    </source>
</reference>
<comment type="caution">
    <text evidence="3">The sequence shown here is derived from an EMBL/GenBank/DDBJ whole genome shotgun (WGS) entry which is preliminary data.</text>
</comment>
<dbReference type="AlphaFoldDB" id="A0AAN6LP72"/>
<dbReference type="EMBL" id="WVTA01000018">
    <property type="protein sequence ID" value="KAK3197540.1"/>
    <property type="molecule type" value="Genomic_DNA"/>
</dbReference>
<sequence>MSSWTEEEWANHYEKKAQDLESYYEEKRLKLERRQSLSLIISSTDSHAQSQSKTLNQFQSPLFEKLPLEIRSRIWEYSLGFGAPLHIAQGDHPHERQFRIVDCERMFQEMKITTREHARYIEEYGHPTDNMPHGRCYHVYYPNYTYSNGIRDDHKEWHPLPTLSRETWQPLSLLRSCRRIYTEAINLLYSLNTFELYLGLDVVHFTSTIPAQRSSSITSLTLYGDIGNLERGNRNDFRRVLTTLRSWTSLEKVRHLSYAYLNDLANRHSYWFNRKLTKGRTFKKGLWREYVDSYNRDYPEDWRDFVLPADGESDEETDENEGENRGEKRTLTKRLHYSRYEKYRMDEIGKVVDHWCLGEGGDVEVEYINGKLYNAWVDSDDESEQTVR</sequence>
<proteinExistence type="predicted"/>